<feature type="domain" description="PIN" evidence="5">
    <location>
        <begin position="33"/>
        <end position="110"/>
    </location>
</feature>
<dbReference type="InterPro" id="IPR002716">
    <property type="entry name" value="PIN_dom"/>
</dbReference>
<dbReference type="RefSeq" id="WP_343041310.1">
    <property type="nucleotide sequence ID" value="NZ_BAABFX010000037.1"/>
</dbReference>
<keyword evidence="3" id="KW-0378">Hydrolase</keyword>
<gene>
    <name evidence="6" type="ORF">GCM10023153_26900</name>
</gene>
<evidence type="ECO:0000256" key="3">
    <source>
        <dbReference type="ARBA" id="ARBA00022801"/>
    </source>
</evidence>
<evidence type="ECO:0000256" key="4">
    <source>
        <dbReference type="ARBA" id="ARBA00022842"/>
    </source>
</evidence>
<dbReference type="Proteomes" id="UP001500390">
    <property type="component" value="Unassembled WGS sequence"/>
</dbReference>
<keyword evidence="1" id="KW-0540">Nuclease</keyword>
<accession>A0ABP8K3W3</accession>
<comment type="caution">
    <text evidence="6">The sequence shown here is derived from an EMBL/GenBank/DDBJ whole genome shotgun (WGS) entry which is preliminary data.</text>
</comment>
<evidence type="ECO:0000313" key="7">
    <source>
        <dbReference type="Proteomes" id="UP001500390"/>
    </source>
</evidence>
<dbReference type="InterPro" id="IPR029060">
    <property type="entry name" value="PIN-like_dom_sf"/>
</dbReference>
<evidence type="ECO:0000256" key="1">
    <source>
        <dbReference type="ARBA" id="ARBA00022722"/>
    </source>
</evidence>
<dbReference type="Gene3D" id="3.40.50.1010">
    <property type="entry name" value="5'-nuclease"/>
    <property type="match status" value="1"/>
</dbReference>
<keyword evidence="2" id="KW-0479">Metal-binding</keyword>
<organism evidence="6 7">
    <name type="scientific">Ornithinibacter aureus</name>
    <dbReference type="NCBI Taxonomy" id="622664"/>
    <lineage>
        <taxon>Bacteria</taxon>
        <taxon>Bacillati</taxon>
        <taxon>Actinomycetota</taxon>
        <taxon>Actinomycetes</taxon>
        <taxon>Micrococcales</taxon>
        <taxon>Intrasporangiaceae</taxon>
        <taxon>Ornithinibacter</taxon>
    </lineage>
</organism>
<keyword evidence="7" id="KW-1185">Reference proteome</keyword>
<keyword evidence="4" id="KW-0460">Magnesium</keyword>
<dbReference type="SUPFAM" id="SSF88723">
    <property type="entry name" value="PIN domain-like"/>
    <property type="match status" value="1"/>
</dbReference>
<reference evidence="7" key="1">
    <citation type="journal article" date="2019" name="Int. J. Syst. Evol. Microbiol.">
        <title>The Global Catalogue of Microorganisms (GCM) 10K type strain sequencing project: providing services to taxonomists for standard genome sequencing and annotation.</title>
        <authorList>
            <consortium name="The Broad Institute Genomics Platform"/>
            <consortium name="The Broad Institute Genome Sequencing Center for Infectious Disease"/>
            <person name="Wu L."/>
            <person name="Ma J."/>
        </authorList>
    </citation>
    <scope>NUCLEOTIDE SEQUENCE [LARGE SCALE GENOMIC DNA]</scope>
    <source>
        <strain evidence="7">JCM 17738</strain>
    </source>
</reference>
<evidence type="ECO:0000256" key="2">
    <source>
        <dbReference type="ARBA" id="ARBA00022723"/>
    </source>
</evidence>
<name>A0ABP8K3W3_9MICO</name>
<protein>
    <recommendedName>
        <fullName evidence="5">PIN domain-containing protein</fullName>
    </recommendedName>
</protein>
<sequence length="128" mass="13509">MTHVLDSGGVTRLAADRALIAALRERDLWPPEVPSVVLVECLTGDHRRDHAVNRLVSMCIVRPVDEALARRAAALRGGSGRAAQIAATDAVVVALAERLESAVVVTSDPRDITDLVSGARQTIGVLAV</sequence>
<dbReference type="EMBL" id="BAABFX010000037">
    <property type="protein sequence ID" value="GAA4399983.1"/>
    <property type="molecule type" value="Genomic_DNA"/>
</dbReference>
<dbReference type="Pfam" id="PF01850">
    <property type="entry name" value="PIN"/>
    <property type="match status" value="1"/>
</dbReference>
<proteinExistence type="predicted"/>
<evidence type="ECO:0000259" key="5">
    <source>
        <dbReference type="Pfam" id="PF01850"/>
    </source>
</evidence>
<evidence type="ECO:0000313" key="6">
    <source>
        <dbReference type="EMBL" id="GAA4399983.1"/>
    </source>
</evidence>